<dbReference type="Proteomes" id="UP000626148">
    <property type="component" value="Unassembled WGS sequence"/>
</dbReference>
<dbReference type="EMBL" id="BMXR01000001">
    <property type="protein sequence ID" value="GGX40011.1"/>
    <property type="molecule type" value="Genomic_DNA"/>
</dbReference>
<evidence type="ECO:0000313" key="1">
    <source>
        <dbReference type="EMBL" id="GGX40011.1"/>
    </source>
</evidence>
<dbReference type="InterPro" id="IPR036597">
    <property type="entry name" value="Fido-like_dom_sf"/>
</dbReference>
<dbReference type="SUPFAM" id="SSF140931">
    <property type="entry name" value="Fic-like"/>
    <property type="match status" value="1"/>
</dbReference>
<sequence length="183" mass="20760">MLDGNGRVARLITHAMLKKGIAGVEMWSVSRGFARDRDRYRYLLQCCDQPRRGDRDGRGQLSESSLVDFTRYFLETALDQVNFMSGILRTDDFSRSLLEWIRSQPDIARGDRIIEQILIYGSIERSHVPGLLGTSERTARRVVQSLTDHYLLTSDSHRAPLRLNLPLHAAQAVFPSMVPGNAM</sequence>
<proteinExistence type="predicted"/>
<evidence type="ECO:0000313" key="2">
    <source>
        <dbReference type="Proteomes" id="UP000626148"/>
    </source>
</evidence>
<evidence type="ECO:0008006" key="3">
    <source>
        <dbReference type="Google" id="ProtNLM"/>
    </source>
</evidence>
<dbReference type="AlphaFoldDB" id="A0A918K0P3"/>
<protein>
    <recommendedName>
        <fullName evidence="3">Fic/DOC family protein</fullName>
    </recommendedName>
</protein>
<comment type="caution">
    <text evidence="1">The sequence shown here is derived from an EMBL/GenBank/DDBJ whole genome shotgun (WGS) entry which is preliminary data.</text>
</comment>
<gene>
    <name evidence="1" type="ORF">GCM10007392_03240</name>
</gene>
<keyword evidence="2" id="KW-1185">Reference proteome</keyword>
<reference evidence="1" key="2">
    <citation type="submission" date="2020-09" db="EMBL/GenBank/DDBJ databases">
        <authorList>
            <person name="Sun Q."/>
            <person name="Kim S."/>
        </authorList>
    </citation>
    <scope>NUCLEOTIDE SEQUENCE</scope>
    <source>
        <strain evidence="1">KCTC 22169</strain>
    </source>
</reference>
<organism evidence="1 2">
    <name type="scientific">Saccharospirillum salsuginis</name>
    <dbReference type="NCBI Taxonomy" id="418750"/>
    <lineage>
        <taxon>Bacteria</taxon>
        <taxon>Pseudomonadati</taxon>
        <taxon>Pseudomonadota</taxon>
        <taxon>Gammaproteobacteria</taxon>
        <taxon>Oceanospirillales</taxon>
        <taxon>Saccharospirillaceae</taxon>
        <taxon>Saccharospirillum</taxon>
    </lineage>
</organism>
<reference evidence="1" key="1">
    <citation type="journal article" date="2014" name="Int. J. Syst. Evol. Microbiol.">
        <title>Complete genome sequence of Corynebacterium casei LMG S-19264T (=DSM 44701T), isolated from a smear-ripened cheese.</title>
        <authorList>
            <consortium name="US DOE Joint Genome Institute (JGI-PGF)"/>
            <person name="Walter F."/>
            <person name="Albersmeier A."/>
            <person name="Kalinowski J."/>
            <person name="Ruckert C."/>
        </authorList>
    </citation>
    <scope>NUCLEOTIDE SEQUENCE</scope>
    <source>
        <strain evidence="1">KCTC 22169</strain>
    </source>
</reference>
<dbReference type="Gene3D" id="1.10.3290.10">
    <property type="entry name" value="Fido-like domain"/>
    <property type="match status" value="1"/>
</dbReference>
<accession>A0A918K0P3</accession>
<name>A0A918K0P3_9GAMM</name>